<feature type="region of interest" description="Disordered" evidence="1">
    <location>
        <begin position="118"/>
        <end position="145"/>
    </location>
</feature>
<evidence type="ECO:0000313" key="2">
    <source>
        <dbReference type="EMBL" id="WUO44363.1"/>
    </source>
</evidence>
<name>A0ABZ1RCW3_9ACTN</name>
<evidence type="ECO:0000256" key="1">
    <source>
        <dbReference type="SAM" id="MobiDB-lite"/>
    </source>
</evidence>
<dbReference type="RefSeq" id="WP_328774819.1">
    <property type="nucleotide sequence ID" value="NZ_CP108057.1"/>
</dbReference>
<dbReference type="Proteomes" id="UP001432075">
    <property type="component" value="Chromosome"/>
</dbReference>
<reference evidence="2" key="1">
    <citation type="submission" date="2022-10" db="EMBL/GenBank/DDBJ databases">
        <title>The complete genomes of actinobacterial strains from the NBC collection.</title>
        <authorList>
            <person name="Joergensen T.S."/>
            <person name="Alvarez Arevalo M."/>
            <person name="Sterndorff E.B."/>
            <person name="Faurdal D."/>
            <person name="Vuksanovic O."/>
            <person name="Mourched A.-S."/>
            <person name="Charusanti P."/>
            <person name="Shaw S."/>
            <person name="Blin K."/>
            <person name="Weber T."/>
        </authorList>
    </citation>
    <scope>NUCLEOTIDE SEQUENCE</scope>
    <source>
        <strain evidence="2">NBC_00283</strain>
    </source>
</reference>
<dbReference type="EMBL" id="CP108057">
    <property type="protein sequence ID" value="WUO44363.1"/>
    <property type="molecule type" value="Genomic_DNA"/>
</dbReference>
<organism evidence="2 3">
    <name type="scientific">Streptomyces goshikiensis</name>
    <dbReference type="NCBI Taxonomy" id="1942"/>
    <lineage>
        <taxon>Bacteria</taxon>
        <taxon>Bacillati</taxon>
        <taxon>Actinomycetota</taxon>
        <taxon>Actinomycetes</taxon>
        <taxon>Kitasatosporales</taxon>
        <taxon>Streptomycetaceae</taxon>
        <taxon>Streptomyces</taxon>
    </lineage>
</organism>
<sequence>MHTADRTGEAALHWHAYAKTGDEVYSLPLPYGSHLDGDLWLQMPRDWIAATFDDEDAADQWLKEQLALYPPGNIAEQGYANATLYTRWQLTRERHKTVWADYRDRHGREVVRLLVPCPRPSAPGASRKTPPECPETRRSAGPLPG</sequence>
<evidence type="ECO:0000313" key="3">
    <source>
        <dbReference type="Proteomes" id="UP001432075"/>
    </source>
</evidence>
<keyword evidence="3" id="KW-1185">Reference proteome</keyword>
<protein>
    <submittedName>
        <fullName evidence="2">Uncharacterized protein</fullName>
    </submittedName>
</protein>
<gene>
    <name evidence="2" type="ORF">OHU17_00195</name>
</gene>
<proteinExistence type="predicted"/>
<accession>A0ABZ1RCW3</accession>